<organism evidence="2 3">
    <name type="scientific">Rhodovulum imhoffii</name>
    <dbReference type="NCBI Taxonomy" id="365340"/>
    <lineage>
        <taxon>Bacteria</taxon>
        <taxon>Pseudomonadati</taxon>
        <taxon>Pseudomonadota</taxon>
        <taxon>Alphaproteobacteria</taxon>
        <taxon>Rhodobacterales</taxon>
        <taxon>Paracoccaceae</taxon>
        <taxon>Rhodovulum</taxon>
    </lineage>
</organism>
<evidence type="ECO:0000256" key="1">
    <source>
        <dbReference type="SAM" id="MobiDB-lite"/>
    </source>
</evidence>
<dbReference type="EMBL" id="QAAA01000002">
    <property type="protein sequence ID" value="PTN03567.1"/>
    <property type="molecule type" value="Genomic_DNA"/>
</dbReference>
<gene>
    <name evidence="2" type="ORF">C8N32_10288</name>
</gene>
<dbReference type="Pfam" id="PF01955">
    <property type="entry name" value="CbiZ"/>
    <property type="match status" value="1"/>
</dbReference>
<dbReference type="Proteomes" id="UP000243859">
    <property type="component" value="Unassembled WGS sequence"/>
</dbReference>
<name>A0A2T5BVG0_9RHOB</name>
<dbReference type="PANTHER" id="PTHR35336">
    <property type="entry name" value="ADENOSYLCOBINAMIDE AMIDOHYDROLASE"/>
    <property type="match status" value="1"/>
</dbReference>
<evidence type="ECO:0000313" key="2">
    <source>
        <dbReference type="EMBL" id="PTN03567.1"/>
    </source>
</evidence>
<dbReference type="InterPro" id="IPR052209">
    <property type="entry name" value="CbiZ"/>
</dbReference>
<feature type="region of interest" description="Disordered" evidence="1">
    <location>
        <begin position="235"/>
        <end position="256"/>
    </location>
</feature>
<reference evidence="2 3" key="1">
    <citation type="submission" date="2018-04" db="EMBL/GenBank/DDBJ databases">
        <title>Genomic Encyclopedia of Archaeal and Bacterial Type Strains, Phase II (KMG-II): from individual species to whole genera.</title>
        <authorList>
            <person name="Goeker M."/>
        </authorList>
    </citation>
    <scope>NUCLEOTIDE SEQUENCE [LARGE SCALE GENOMIC DNA]</scope>
    <source>
        <strain evidence="2 3">DSM 18064</strain>
    </source>
</reference>
<dbReference type="PANTHER" id="PTHR35336:SF5">
    <property type="entry name" value="ADENOSYLCOBINAMIDE AMIDOHYDROLASE"/>
    <property type="match status" value="1"/>
</dbReference>
<accession>A0A2T5BVG0</accession>
<dbReference type="AlphaFoldDB" id="A0A2T5BVG0"/>
<keyword evidence="2" id="KW-0378">Hydrolase</keyword>
<dbReference type="GO" id="GO:0016787">
    <property type="term" value="F:hydrolase activity"/>
    <property type="evidence" value="ECO:0007669"/>
    <property type="project" value="UniProtKB-KW"/>
</dbReference>
<comment type="caution">
    <text evidence="2">The sequence shown here is derived from an EMBL/GenBank/DDBJ whole genome shotgun (WGS) entry which is preliminary data.</text>
</comment>
<keyword evidence="3" id="KW-1185">Reference proteome</keyword>
<evidence type="ECO:0000313" key="3">
    <source>
        <dbReference type="Proteomes" id="UP000243859"/>
    </source>
</evidence>
<dbReference type="InterPro" id="IPR002808">
    <property type="entry name" value="AdoCbi_amidolase"/>
</dbReference>
<protein>
    <submittedName>
        <fullName evidence="2">Adenosylcobinamide hydrolase</fullName>
    </submittedName>
</protein>
<proteinExistence type="predicted"/>
<sequence>MFWMLLHAWPKRANLRSMTDLRLTLSPPWLEADLGAPHRVLSWASHRPGFVTARRVLWREVRNADLTLDLDVGTWLRAQLAARDAKDAVTMLTSRCLEGHVRRFAQVGRARAECIATVGLSNAERIGSRLGVGQGWGTINLLVHLSPGLTETALIEAVSIAAQARTTAILDAGIVLPTGQATGTGTDCIVLAALSGDMEFCGLHTEIGEALGRAVYESVAQGAADWLANPYAEKAPTSRQAPKAMGVCQGSGSPST</sequence>